<evidence type="ECO:0000256" key="1">
    <source>
        <dbReference type="SAM" id="MobiDB-lite"/>
    </source>
</evidence>
<feature type="compositionally biased region" description="Polar residues" evidence="1">
    <location>
        <begin position="32"/>
        <end position="44"/>
    </location>
</feature>
<sequence length="249" mass="27305">MTSHEMARQRDAIKKEMNWMFRWNADVLLGQTGASTGTSETSRCPPSRGSPAPLPPQEPMPPPPNPDEMLRTRGTQAFIASKVLFQTVQERFPEGPALTSHEYGWKRPDPEITPPSRCGRRNALSGTRLTAQESPSHFGALRQDPIDTAEETLGHSKARQTAESGVSHPASARRPPVLRGPRRRASVQPADRPPGRRRECDLLRATAEREGLDIQTTLVRLLDSVGLPLECPLIAPPAELVAGFASADF</sequence>
<name>A0ABQ8U289_9EUKA</name>
<proteinExistence type="predicted"/>
<reference evidence="2" key="1">
    <citation type="journal article" date="2022" name="bioRxiv">
        <title>Genomics of Preaxostyla Flagellates Illuminates Evolutionary Transitions and the Path Towards Mitochondrial Loss.</title>
        <authorList>
            <person name="Novak L.V.F."/>
            <person name="Treitli S.C."/>
            <person name="Pyrih J."/>
            <person name="Halakuc P."/>
            <person name="Pipaliya S.V."/>
            <person name="Vacek V."/>
            <person name="Brzon O."/>
            <person name="Soukal P."/>
            <person name="Eme L."/>
            <person name="Dacks J.B."/>
            <person name="Karnkowska A."/>
            <person name="Elias M."/>
            <person name="Hampl V."/>
        </authorList>
    </citation>
    <scope>NUCLEOTIDE SEQUENCE</scope>
    <source>
        <strain evidence="2">RCP-MX</strain>
    </source>
</reference>
<evidence type="ECO:0000313" key="3">
    <source>
        <dbReference type="Proteomes" id="UP001141327"/>
    </source>
</evidence>
<dbReference type="Proteomes" id="UP001141327">
    <property type="component" value="Unassembled WGS sequence"/>
</dbReference>
<comment type="caution">
    <text evidence="2">The sequence shown here is derived from an EMBL/GenBank/DDBJ whole genome shotgun (WGS) entry which is preliminary data.</text>
</comment>
<feature type="compositionally biased region" description="Pro residues" evidence="1">
    <location>
        <begin position="52"/>
        <end position="66"/>
    </location>
</feature>
<feature type="region of interest" description="Disordered" evidence="1">
    <location>
        <begin position="94"/>
        <end position="122"/>
    </location>
</feature>
<organism evidence="2 3">
    <name type="scientific">Paratrimastix pyriformis</name>
    <dbReference type="NCBI Taxonomy" id="342808"/>
    <lineage>
        <taxon>Eukaryota</taxon>
        <taxon>Metamonada</taxon>
        <taxon>Preaxostyla</taxon>
        <taxon>Paratrimastigidae</taxon>
        <taxon>Paratrimastix</taxon>
    </lineage>
</organism>
<protein>
    <submittedName>
        <fullName evidence="2">Uncharacterized protein</fullName>
    </submittedName>
</protein>
<accession>A0ABQ8U289</accession>
<feature type="region of interest" description="Disordered" evidence="1">
    <location>
        <begin position="31"/>
        <end position="70"/>
    </location>
</feature>
<evidence type="ECO:0000313" key="2">
    <source>
        <dbReference type="EMBL" id="KAJ4453354.1"/>
    </source>
</evidence>
<gene>
    <name evidence="2" type="ORF">PAPYR_12180</name>
</gene>
<feature type="region of interest" description="Disordered" evidence="1">
    <location>
        <begin position="153"/>
        <end position="198"/>
    </location>
</feature>
<keyword evidence="3" id="KW-1185">Reference proteome</keyword>
<dbReference type="EMBL" id="JAPMOS010000274">
    <property type="protein sequence ID" value="KAJ4453354.1"/>
    <property type="molecule type" value="Genomic_DNA"/>
</dbReference>